<dbReference type="NCBIfam" id="TIGR01868">
    <property type="entry name" value="casD_Cas5e"/>
    <property type="match status" value="1"/>
</dbReference>
<dbReference type="Pfam" id="PF09704">
    <property type="entry name" value="Cas_Cas5d"/>
    <property type="match status" value="1"/>
</dbReference>
<sequence length="238" mass="27076">MCEKNAYLLLWLEGPLQAWGHDSKFGVRNTLNFPTRSGILGLLCCARGAGGEQREWLEKMSPMAMEVLAFERSDAEGEPIMREATLRDFHMVGSGYDDADPWQNLLIPKTAQGKKPNGAGTKMTYRYYLQDALFAVILEIPADDKEALEDALQNPRWDLYLGRKNCVPTELIYQGVYHSTETARQRAQELAENKCRHLSYTIVEGEQEGGEVFTLNDVPVQFGVSKRYRDRRVTLLEH</sequence>
<dbReference type="GO" id="GO:0051607">
    <property type="term" value="P:defense response to virus"/>
    <property type="evidence" value="ECO:0007669"/>
    <property type="project" value="UniProtKB-KW"/>
</dbReference>
<dbReference type="KEGG" id="vco:VC0395_A2675"/>
<dbReference type="Proteomes" id="UP000000249">
    <property type="component" value="Chromosome 1"/>
</dbReference>
<accession>A0A0H3AK71</accession>
<keyword evidence="1" id="KW-0051">Antiviral defense</keyword>
<dbReference type="InterPro" id="IPR010147">
    <property type="entry name" value="CRISPR-assoc_prot_CasD"/>
</dbReference>
<organism evidence="2 3">
    <name type="scientific">Vibrio cholerae serotype O1 (strain ATCC 39541 / Classical Ogawa 395 / O395)</name>
    <dbReference type="NCBI Taxonomy" id="345073"/>
    <lineage>
        <taxon>Bacteria</taxon>
        <taxon>Pseudomonadati</taxon>
        <taxon>Pseudomonadota</taxon>
        <taxon>Gammaproteobacteria</taxon>
        <taxon>Vibrionales</taxon>
        <taxon>Vibrionaceae</taxon>
        <taxon>Vibrio</taxon>
    </lineage>
</organism>
<dbReference type="GO" id="GO:0043571">
    <property type="term" value="P:maintenance of CRISPR repeat elements"/>
    <property type="evidence" value="ECO:0007669"/>
    <property type="project" value="InterPro"/>
</dbReference>
<dbReference type="InterPro" id="IPR021124">
    <property type="entry name" value="CRISPR-assoc_prot_Cas5"/>
</dbReference>
<dbReference type="NCBIfam" id="TIGR02593">
    <property type="entry name" value="CRISPR_cas5"/>
    <property type="match status" value="1"/>
</dbReference>
<dbReference type="KEGG" id="vcr:VC395_0326"/>
<dbReference type="InterPro" id="IPR013422">
    <property type="entry name" value="CRISPR-assoc_prot_Cas5_N"/>
</dbReference>
<dbReference type="OrthoDB" id="5704083at2"/>
<reference evidence="2 3" key="1">
    <citation type="submission" date="2007-03" db="EMBL/GenBank/DDBJ databases">
        <authorList>
            <person name="Heidelberg J."/>
        </authorList>
    </citation>
    <scope>NUCLEOTIDE SEQUENCE [LARGE SCALE GENOMIC DNA]</scope>
    <source>
        <strain evidence="3">ATCC 39541 / Classical Ogawa 395 / O395</strain>
    </source>
</reference>
<dbReference type="GO" id="GO:0003723">
    <property type="term" value="F:RNA binding"/>
    <property type="evidence" value="ECO:0007669"/>
    <property type="project" value="InterPro"/>
</dbReference>
<dbReference type="CDD" id="cd09756">
    <property type="entry name" value="Cas5_I-E"/>
    <property type="match status" value="1"/>
</dbReference>
<evidence type="ECO:0000313" key="3">
    <source>
        <dbReference type="Proteomes" id="UP000000249"/>
    </source>
</evidence>
<evidence type="ECO:0000313" key="2">
    <source>
        <dbReference type="EMBL" id="ABQ20596.1"/>
    </source>
</evidence>
<dbReference type="PATRIC" id="fig|345073.21.peg.314"/>
<dbReference type="SMR" id="A0A0H3AK71"/>
<dbReference type="EMBL" id="CP000627">
    <property type="protein sequence ID" value="ABQ20596.1"/>
    <property type="molecule type" value="Genomic_DNA"/>
</dbReference>
<dbReference type="AlphaFoldDB" id="A0A0H3AK71"/>
<dbReference type="eggNOG" id="ENOG502ZBPB">
    <property type="taxonomic scope" value="Bacteria"/>
</dbReference>
<evidence type="ECO:0000256" key="1">
    <source>
        <dbReference type="ARBA" id="ARBA00023118"/>
    </source>
</evidence>
<gene>
    <name evidence="2" type="primary">cas5e</name>
    <name evidence="2" type="ordered locus">VC0395_A2675</name>
</gene>
<name>A0A0H3AK71_VIBC3</name>
<dbReference type="Gene3D" id="3.30.70.2660">
    <property type="match status" value="1"/>
</dbReference>
<dbReference type="RefSeq" id="WP_000333273.1">
    <property type="nucleotide sequence ID" value="NC_009457.1"/>
</dbReference>
<proteinExistence type="predicted"/>
<protein>
    <submittedName>
        <fullName evidence="2">Crispr-associated protein Cas5, ecoli subtype</fullName>
    </submittedName>
</protein>